<keyword evidence="5 11" id="KW-1133">Transmembrane helix</keyword>
<keyword evidence="11" id="KW-0813">Transport</keyword>
<dbReference type="Pfam" id="PF02537">
    <property type="entry name" value="CRCB"/>
    <property type="match status" value="1"/>
</dbReference>
<keyword evidence="11" id="KW-0479">Metal-binding</keyword>
<comment type="catalytic activity">
    <reaction evidence="10">
        <text>fluoride(in) = fluoride(out)</text>
        <dbReference type="Rhea" id="RHEA:76159"/>
        <dbReference type="ChEBI" id="CHEBI:17051"/>
    </reaction>
    <physiologicalReaction direction="left-to-right" evidence="10">
        <dbReference type="Rhea" id="RHEA:76160"/>
    </physiologicalReaction>
</comment>
<dbReference type="HAMAP" id="MF_00454">
    <property type="entry name" value="FluC"/>
    <property type="match status" value="1"/>
</dbReference>
<organism evidence="12 13">
    <name type="scientific">Candidatus Nitrohelix vancouverensis</name>
    <dbReference type="NCBI Taxonomy" id="2705534"/>
    <lineage>
        <taxon>Bacteria</taxon>
        <taxon>Pseudomonadati</taxon>
        <taxon>Nitrospinota/Tectimicrobiota group</taxon>
        <taxon>Nitrospinota</taxon>
        <taxon>Nitrospinia</taxon>
        <taxon>Nitrospinales</taxon>
        <taxon>Nitrospinaceae</taxon>
        <taxon>Candidatus Nitrohelix</taxon>
    </lineage>
</organism>
<keyword evidence="6 11" id="KW-0406">Ion transport</keyword>
<feature type="transmembrane region" description="Helical" evidence="11">
    <location>
        <begin position="66"/>
        <end position="84"/>
    </location>
</feature>
<reference evidence="13" key="1">
    <citation type="submission" date="2020-02" db="EMBL/GenBank/DDBJ databases">
        <title>Genomic and physiological characterization of two novel Nitrospinaceae genera.</title>
        <authorList>
            <person name="Mueller A.J."/>
            <person name="Jung M.-Y."/>
            <person name="Strachan C.R."/>
            <person name="Herbold C.W."/>
            <person name="Kirkegaard R.H."/>
            <person name="Daims H."/>
        </authorList>
    </citation>
    <scope>NUCLEOTIDE SEQUENCE [LARGE SCALE GENOMIC DNA]</scope>
</reference>
<dbReference type="GO" id="GO:0062054">
    <property type="term" value="F:fluoride channel activity"/>
    <property type="evidence" value="ECO:0007669"/>
    <property type="project" value="UniProtKB-UniRule"/>
</dbReference>
<evidence type="ECO:0000256" key="6">
    <source>
        <dbReference type="ARBA" id="ARBA00023065"/>
    </source>
</evidence>
<evidence type="ECO:0000256" key="2">
    <source>
        <dbReference type="ARBA" id="ARBA00022475"/>
    </source>
</evidence>
<evidence type="ECO:0000313" key="13">
    <source>
        <dbReference type="Proteomes" id="UP000594464"/>
    </source>
</evidence>
<name>A0A7T0G4C0_9BACT</name>
<keyword evidence="2 11" id="KW-1003">Cell membrane</keyword>
<feature type="binding site" evidence="11">
    <location>
        <position position="77"/>
    </location>
    <ligand>
        <name>Na(+)</name>
        <dbReference type="ChEBI" id="CHEBI:29101"/>
        <note>structural</note>
    </ligand>
</feature>
<evidence type="ECO:0000313" key="12">
    <source>
        <dbReference type="EMBL" id="QPJ66320.1"/>
    </source>
</evidence>
<dbReference type="GO" id="GO:0046872">
    <property type="term" value="F:metal ion binding"/>
    <property type="evidence" value="ECO:0007669"/>
    <property type="project" value="UniProtKB-KW"/>
</dbReference>
<comment type="activity regulation">
    <text evidence="11">Na(+) is not transported, but it plays an essential structural role and its presence is essential for fluoride channel function.</text>
</comment>
<dbReference type="GO" id="GO:0005886">
    <property type="term" value="C:plasma membrane"/>
    <property type="evidence" value="ECO:0007669"/>
    <property type="project" value="UniProtKB-SubCell"/>
</dbReference>
<dbReference type="NCBIfam" id="TIGR00494">
    <property type="entry name" value="crcB"/>
    <property type="match status" value="1"/>
</dbReference>
<evidence type="ECO:0000256" key="3">
    <source>
        <dbReference type="ARBA" id="ARBA00022519"/>
    </source>
</evidence>
<comment type="function">
    <text evidence="11">Fluoride-specific ion channel. Important for reducing fluoride concentration in the cell, thus reducing its toxicity.</text>
</comment>
<dbReference type="PANTHER" id="PTHR28259:SF1">
    <property type="entry name" value="FLUORIDE EXPORT PROTEIN 1-RELATED"/>
    <property type="match status" value="1"/>
</dbReference>
<feature type="transmembrane region" description="Helical" evidence="11">
    <location>
        <begin position="34"/>
        <end position="54"/>
    </location>
</feature>
<keyword evidence="8 11" id="KW-0407">Ion channel</keyword>
<comment type="similarity">
    <text evidence="9 11">Belongs to the fluoride channel Fluc/FEX (TC 1.A.43) family.</text>
</comment>
<sequence length="122" mass="13568">MPLWIYIGLGGFAGSLFRYWVSGWVQSGFLSFPAGTLFVNFVGSFLLGFVMFLSESKGMFSDEIRIFLSIGVLGAFTTMSTFSYESFRLLQQDQLVLFTVNILATVILSLIGIYLGKVIAYL</sequence>
<evidence type="ECO:0000256" key="8">
    <source>
        <dbReference type="ARBA" id="ARBA00023303"/>
    </source>
</evidence>
<evidence type="ECO:0000256" key="1">
    <source>
        <dbReference type="ARBA" id="ARBA00004651"/>
    </source>
</evidence>
<dbReference type="AlphaFoldDB" id="A0A7T0G4C0"/>
<dbReference type="KEGG" id="nva:G3M78_13320"/>
<keyword evidence="4 11" id="KW-0812">Transmembrane</keyword>
<keyword evidence="11" id="KW-0915">Sodium</keyword>
<dbReference type="InterPro" id="IPR003691">
    <property type="entry name" value="FluC"/>
</dbReference>
<feature type="transmembrane region" description="Helical" evidence="11">
    <location>
        <begin position="96"/>
        <end position="116"/>
    </location>
</feature>
<proteinExistence type="inferred from homology"/>
<evidence type="ECO:0000256" key="9">
    <source>
        <dbReference type="ARBA" id="ARBA00035120"/>
    </source>
</evidence>
<gene>
    <name evidence="11 12" type="primary">crcB</name>
    <name evidence="11" type="synonym">fluC</name>
    <name evidence="12" type="ORF">G3M78_13320</name>
</gene>
<evidence type="ECO:0000256" key="11">
    <source>
        <dbReference type="HAMAP-Rule" id="MF_00454"/>
    </source>
</evidence>
<dbReference type="PANTHER" id="PTHR28259">
    <property type="entry name" value="FLUORIDE EXPORT PROTEIN 1-RELATED"/>
    <property type="match status" value="1"/>
</dbReference>
<evidence type="ECO:0000256" key="4">
    <source>
        <dbReference type="ARBA" id="ARBA00022692"/>
    </source>
</evidence>
<comment type="subcellular location">
    <subcellularLocation>
        <location evidence="1 11">Cell membrane</location>
        <topology evidence="1 11">Multi-pass membrane protein</topology>
    </subcellularLocation>
</comment>
<dbReference type="EMBL" id="CP048620">
    <property type="protein sequence ID" value="QPJ66320.1"/>
    <property type="molecule type" value="Genomic_DNA"/>
</dbReference>
<accession>A0A7T0G4C0</accession>
<feature type="binding site" evidence="11">
    <location>
        <position position="74"/>
    </location>
    <ligand>
        <name>Na(+)</name>
        <dbReference type="ChEBI" id="CHEBI:29101"/>
        <note>structural</note>
    </ligand>
</feature>
<evidence type="ECO:0000256" key="5">
    <source>
        <dbReference type="ARBA" id="ARBA00022989"/>
    </source>
</evidence>
<dbReference type="Proteomes" id="UP000594464">
    <property type="component" value="Chromosome"/>
</dbReference>
<keyword evidence="3" id="KW-0997">Cell inner membrane</keyword>
<evidence type="ECO:0000256" key="7">
    <source>
        <dbReference type="ARBA" id="ARBA00023136"/>
    </source>
</evidence>
<protein>
    <recommendedName>
        <fullName evidence="11">Fluoride-specific ion channel FluC</fullName>
    </recommendedName>
</protein>
<dbReference type="GO" id="GO:0140114">
    <property type="term" value="P:cellular detoxification of fluoride"/>
    <property type="evidence" value="ECO:0007669"/>
    <property type="project" value="UniProtKB-UniRule"/>
</dbReference>
<evidence type="ECO:0000256" key="10">
    <source>
        <dbReference type="ARBA" id="ARBA00035585"/>
    </source>
</evidence>
<keyword evidence="7 11" id="KW-0472">Membrane</keyword>